<protein>
    <submittedName>
        <fullName evidence="1">Uncharacterized protein</fullName>
    </submittedName>
</protein>
<accession>A0ABQ3IXR9</accession>
<comment type="caution">
    <text evidence="1">The sequence shown here is derived from an EMBL/GenBank/DDBJ whole genome shotgun (WGS) entry which is preliminary data.</text>
</comment>
<sequence length="237" mass="27262">MTYVNESLAKGLANRVIRSTYQSISNREPLILSGSQRRICKSIHRYCNKYANAVIIDERYTNSNKWQLVWGEWTLISNKGIPFFKQGDIKDYDKIGFDLTINTRNSTVFKVFYVVLSKHALQRLIMRAKQPIKNSHDISDFLNRLTKKLLFASLELGIQSETSDSKNEGYVNFEGKFLPLSYQSGINVLGQKVGYSTIKTLMPEHFDGAKSWIDKNNPLAHKDSFLIMSPCFIFSRK</sequence>
<dbReference type="RefSeq" id="WP_189378863.1">
    <property type="nucleotide sequence ID" value="NZ_BNAH01000012.1"/>
</dbReference>
<dbReference type="EMBL" id="BNAH01000012">
    <property type="protein sequence ID" value="GHE96763.1"/>
    <property type="molecule type" value="Genomic_DNA"/>
</dbReference>
<proteinExistence type="predicted"/>
<keyword evidence="2" id="KW-1185">Reference proteome</keyword>
<reference evidence="2" key="1">
    <citation type="journal article" date="2019" name="Int. J. Syst. Evol. Microbiol.">
        <title>The Global Catalogue of Microorganisms (GCM) 10K type strain sequencing project: providing services to taxonomists for standard genome sequencing and annotation.</title>
        <authorList>
            <consortium name="The Broad Institute Genomics Platform"/>
            <consortium name="The Broad Institute Genome Sequencing Center for Infectious Disease"/>
            <person name="Wu L."/>
            <person name="Ma J."/>
        </authorList>
    </citation>
    <scope>NUCLEOTIDE SEQUENCE [LARGE SCALE GENOMIC DNA]</scope>
    <source>
        <strain evidence="2">CGMCC 1.15922</strain>
    </source>
</reference>
<organism evidence="1 2">
    <name type="scientific">Thalassotalea profundi</name>
    <dbReference type="NCBI Taxonomy" id="2036687"/>
    <lineage>
        <taxon>Bacteria</taxon>
        <taxon>Pseudomonadati</taxon>
        <taxon>Pseudomonadota</taxon>
        <taxon>Gammaproteobacteria</taxon>
        <taxon>Alteromonadales</taxon>
        <taxon>Colwelliaceae</taxon>
        <taxon>Thalassotalea</taxon>
    </lineage>
</organism>
<name>A0ABQ3IXR9_9GAMM</name>
<dbReference type="Proteomes" id="UP000626370">
    <property type="component" value="Unassembled WGS sequence"/>
</dbReference>
<gene>
    <name evidence="1" type="ORF">GCM10011501_27830</name>
</gene>
<evidence type="ECO:0000313" key="1">
    <source>
        <dbReference type="EMBL" id="GHE96763.1"/>
    </source>
</evidence>
<evidence type="ECO:0000313" key="2">
    <source>
        <dbReference type="Proteomes" id="UP000626370"/>
    </source>
</evidence>